<dbReference type="RefSeq" id="WP_111576083.1">
    <property type="nucleotide sequence ID" value="NZ_JBHEEY010000010.1"/>
</dbReference>
<sequence>MATGRAIIDVAADILHRVLVMFPSTYRVVGSEMNPAIGVVRLIVESEDLAGHDIHLTCEVVDVGSTRTVRMVPCGRIQAEDNFQVGARRCPARF</sequence>
<protein>
    <submittedName>
        <fullName evidence="1">Uncharacterized protein</fullName>
    </submittedName>
</protein>
<proteinExistence type="predicted"/>
<evidence type="ECO:0000313" key="1">
    <source>
        <dbReference type="EMBL" id="RAK26363.1"/>
    </source>
</evidence>
<reference evidence="1 2" key="1">
    <citation type="submission" date="2018-06" db="EMBL/GenBank/DDBJ databases">
        <title>Genomic Encyclopedia of Type Strains, Phase IV (KMG-IV): sequencing the most valuable type-strain genomes for metagenomic binning, comparative biology and taxonomic classification.</title>
        <authorList>
            <person name="Goeker M."/>
        </authorList>
    </citation>
    <scope>NUCLEOTIDE SEQUENCE [LARGE SCALE GENOMIC DNA]</scope>
    <source>
        <strain evidence="1 2">DSM 26720</strain>
    </source>
</reference>
<dbReference type="Proteomes" id="UP000249453">
    <property type="component" value="Unassembled WGS sequence"/>
</dbReference>
<name>A0A364JSU0_9HYPH</name>
<organism evidence="1 2">
    <name type="scientific">Falsochrobactrum ovis</name>
    <dbReference type="NCBI Taxonomy" id="1293442"/>
    <lineage>
        <taxon>Bacteria</taxon>
        <taxon>Pseudomonadati</taxon>
        <taxon>Pseudomonadota</taxon>
        <taxon>Alphaproteobacteria</taxon>
        <taxon>Hyphomicrobiales</taxon>
        <taxon>Brucellaceae</taxon>
        <taxon>Falsochrobactrum</taxon>
    </lineage>
</organism>
<dbReference type="EMBL" id="QLMK01000014">
    <property type="protein sequence ID" value="RAK26363.1"/>
    <property type="molecule type" value="Genomic_DNA"/>
</dbReference>
<accession>A0A364JSU0</accession>
<comment type="caution">
    <text evidence="1">The sequence shown here is derived from an EMBL/GenBank/DDBJ whole genome shotgun (WGS) entry which is preliminary data.</text>
</comment>
<dbReference type="AlphaFoldDB" id="A0A364JSU0"/>
<gene>
    <name evidence="1" type="ORF">C7374_11449</name>
</gene>
<evidence type="ECO:0000313" key="2">
    <source>
        <dbReference type="Proteomes" id="UP000249453"/>
    </source>
</evidence>
<keyword evidence="2" id="KW-1185">Reference proteome</keyword>